<dbReference type="GeneID" id="5716435"/>
<evidence type="ECO:0000256" key="3">
    <source>
        <dbReference type="ARBA" id="ARBA00022691"/>
    </source>
</evidence>
<dbReference type="OrthoDB" id="341421at2759"/>
<dbReference type="InParanoid" id="A0A2K3D314"/>
<dbReference type="ExpressionAtlas" id="A0A2K3D314">
    <property type="expression patterns" value="baseline"/>
</dbReference>
<proteinExistence type="predicted"/>
<dbReference type="Pfam" id="PF09273">
    <property type="entry name" value="Rubis-subs-bind"/>
    <property type="match status" value="1"/>
</dbReference>
<dbReference type="PaxDb" id="3055-EDP05434"/>
<dbReference type="RefSeq" id="XP_042918239.1">
    <property type="nucleotide sequence ID" value="XM_043068128.1"/>
</dbReference>
<dbReference type="PANTHER" id="PTHR13271">
    <property type="entry name" value="UNCHARACTERIZED PUTATIVE METHYLTRANSFERASE"/>
    <property type="match status" value="1"/>
</dbReference>
<dbReference type="PROSITE" id="PS50280">
    <property type="entry name" value="SET"/>
    <property type="match status" value="1"/>
</dbReference>
<feature type="domain" description="SET" evidence="5">
    <location>
        <begin position="87"/>
        <end position="351"/>
    </location>
</feature>
<name>A0A2K3D314_CHLRE</name>
<evidence type="ECO:0000313" key="7">
    <source>
        <dbReference type="Proteomes" id="UP000006906"/>
    </source>
</evidence>
<dbReference type="Proteomes" id="UP000006906">
    <property type="component" value="Chromosome 12"/>
</dbReference>
<dbReference type="Gramene" id="PNW74934">
    <property type="protein sequence ID" value="PNW74934"/>
    <property type="gene ID" value="CHLRE_12g503800v5"/>
</dbReference>
<dbReference type="FunCoup" id="A0A2K3D314">
    <property type="interactions" value="635"/>
</dbReference>
<dbReference type="InterPro" id="IPR050600">
    <property type="entry name" value="SETD3_SETD6_MTase"/>
</dbReference>
<dbReference type="GO" id="GO:0032259">
    <property type="term" value="P:methylation"/>
    <property type="evidence" value="ECO:0007669"/>
    <property type="project" value="UniProtKB-KW"/>
</dbReference>
<keyword evidence="1" id="KW-0489">Methyltransferase</keyword>
<dbReference type="InterPro" id="IPR015353">
    <property type="entry name" value="Rubisco_LSMT_subst-bd"/>
</dbReference>
<dbReference type="InterPro" id="IPR036464">
    <property type="entry name" value="Rubisco_LSMT_subst-bd_sf"/>
</dbReference>
<evidence type="ECO:0000259" key="5">
    <source>
        <dbReference type="PROSITE" id="PS50280"/>
    </source>
</evidence>
<dbReference type="PANTHER" id="PTHR13271:SF154">
    <property type="entry name" value="GRIP DOMAIN-CONTAINING PROTEIN"/>
    <property type="match status" value="1"/>
</dbReference>
<dbReference type="InterPro" id="IPR046341">
    <property type="entry name" value="SET_dom_sf"/>
</dbReference>
<dbReference type="OMA" id="YGFCPPP"/>
<dbReference type="SUPFAM" id="SSF82199">
    <property type="entry name" value="SET domain"/>
    <property type="match status" value="1"/>
</dbReference>
<protein>
    <recommendedName>
        <fullName evidence="5">SET domain-containing protein</fullName>
    </recommendedName>
</protein>
<sequence length="589" mass="60442">MALGSRSLQCAQNHVRGRSERGGGRPFVASTVAPRGRRSSVQCSAILGQLFKGASGAAAGAGVAAAAQPELEPEFQAWLRGQGIITQPLVLRQCGREGRGLVADRPLGRGEALLQLPDSLLLTPQRAAEESCLAPLLRQLSPAGASTSAAGAAALPLPEWSLLALYLAELRGRAAAGDRGSRWAAYVDMLPQRPGTVLDWPAKETRQLLRGSPLLRLADSIAAAAAASWEELAPLIARGRAEGLVPAHVSLSKADLDWAFGVLLSRCIRLPGRDQLQVLAPWADLLNHDVNAETGAAAAGAAGSGATGSGASGSGGCHLDWEPTARGGAGALVLRTDRAYAAGQQVYVSYGPKSSGELLLSYGFCPPPAANPHQDYKLLVGVNDSAAADPLAALKAEVLAKHGLPPSLEFPLKLEGLPAGLLNYLAFVEAAPQVPQELHDLGSLLFEEGVFPLLDGADTLAAALKSLGNRCTAALKAYPTTMEVDQALAAGAAAAVVNRSPRGPRGRASPTAATATGAAAAAAAAAAATATAGGDGLVTLGTEDVSVSVLREAAVAGIRVRERQILQRTQASAIAQLAEVKRAARSRRR</sequence>
<dbReference type="KEGG" id="cre:CHLRE_12g503800v5"/>
<keyword evidence="7" id="KW-1185">Reference proteome</keyword>
<accession>A0A2K3D314</accession>
<evidence type="ECO:0000256" key="4">
    <source>
        <dbReference type="SAM" id="MobiDB-lite"/>
    </source>
</evidence>
<organism evidence="6 7">
    <name type="scientific">Chlamydomonas reinhardtii</name>
    <name type="common">Chlamydomonas smithii</name>
    <dbReference type="NCBI Taxonomy" id="3055"/>
    <lineage>
        <taxon>Eukaryota</taxon>
        <taxon>Viridiplantae</taxon>
        <taxon>Chlorophyta</taxon>
        <taxon>core chlorophytes</taxon>
        <taxon>Chlorophyceae</taxon>
        <taxon>CS clade</taxon>
        <taxon>Chlamydomonadales</taxon>
        <taxon>Chlamydomonadaceae</taxon>
        <taxon>Chlamydomonas</taxon>
    </lineage>
</organism>
<dbReference type="InterPro" id="IPR001214">
    <property type="entry name" value="SET_dom"/>
</dbReference>
<dbReference type="FunFam" id="3.90.1410.10:FF:000053">
    <property type="entry name" value="Rubisco small subunit small subunit n-methyltransferase"/>
    <property type="match status" value="1"/>
</dbReference>
<dbReference type="EMBL" id="CM008973">
    <property type="protein sequence ID" value="PNW74934.1"/>
    <property type="molecule type" value="Genomic_DNA"/>
</dbReference>
<dbReference type="GO" id="GO:0016279">
    <property type="term" value="F:protein-lysine N-methyltransferase activity"/>
    <property type="evidence" value="ECO:0000318"/>
    <property type="project" value="GO_Central"/>
</dbReference>
<dbReference type="Gene3D" id="3.90.1410.10">
    <property type="entry name" value="set domain protein methyltransferase, domain 1"/>
    <property type="match status" value="1"/>
</dbReference>
<gene>
    <name evidence="6" type="ORF">CHLRE_12g503800v5</name>
</gene>
<evidence type="ECO:0000256" key="1">
    <source>
        <dbReference type="ARBA" id="ARBA00022603"/>
    </source>
</evidence>
<feature type="region of interest" description="Disordered" evidence="4">
    <location>
        <begin position="13"/>
        <end position="33"/>
    </location>
</feature>
<dbReference type="SUPFAM" id="SSF81822">
    <property type="entry name" value="RuBisCo LSMT C-terminal, substrate-binding domain"/>
    <property type="match status" value="1"/>
</dbReference>
<evidence type="ECO:0000313" key="6">
    <source>
        <dbReference type="EMBL" id="PNW74934.1"/>
    </source>
</evidence>
<reference evidence="6 7" key="1">
    <citation type="journal article" date="2007" name="Science">
        <title>The Chlamydomonas genome reveals the evolution of key animal and plant functions.</title>
        <authorList>
            <person name="Merchant S.S."/>
            <person name="Prochnik S.E."/>
            <person name="Vallon O."/>
            <person name="Harris E.H."/>
            <person name="Karpowicz S.J."/>
            <person name="Witman G.B."/>
            <person name="Terry A."/>
            <person name="Salamov A."/>
            <person name="Fritz-Laylin L.K."/>
            <person name="Marechal-Drouard L."/>
            <person name="Marshall W.F."/>
            <person name="Qu L.H."/>
            <person name="Nelson D.R."/>
            <person name="Sanderfoot A.A."/>
            <person name="Spalding M.H."/>
            <person name="Kapitonov V.V."/>
            <person name="Ren Q."/>
            <person name="Ferris P."/>
            <person name="Lindquist E."/>
            <person name="Shapiro H."/>
            <person name="Lucas S.M."/>
            <person name="Grimwood J."/>
            <person name="Schmutz J."/>
            <person name="Cardol P."/>
            <person name="Cerutti H."/>
            <person name="Chanfreau G."/>
            <person name="Chen C.L."/>
            <person name="Cognat V."/>
            <person name="Croft M.T."/>
            <person name="Dent R."/>
            <person name="Dutcher S."/>
            <person name="Fernandez E."/>
            <person name="Fukuzawa H."/>
            <person name="Gonzalez-Ballester D."/>
            <person name="Gonzalez-Halphen D."/>
            <person name="Hallmann A."/>
            <person name="Hanikenne M."/>
            <person name="Hippler M."/>
            <person name="Inwood W."/>
            <person name="Jabbari K."/>
            <person name="Kalanon M."/>
            <person name="Kuras R."/>
            <person name="Lefebvre P.A."/>
            <person name="Lemaire S.D."/>
            <person name="Lobanov A.V."/>
            <person name="Lohr M."/>
            <person name="Manuell A."/>
            <person name="Meier I."/>
            <person name="Mets L."/>
            <person name="Mittag M."/>
            <person name="Mittelmeier T."/>
            <person name="Moroney J.V."/>
            <person name="Moseley J."/>
            <person name="Napoli C."/>
            <person name="Nedelcu A.M."/>
            <person name="Niyogi K."/>
            <person name="Novoselov S.V."/>
            <person name="Paulsen I.T."/>
            <person name="Pazour G."/>
            <person name="Purton S."/>
            <person name="Ral J.P."/>
            <person name="Riano-Pachon D.M."/>
            <person name="Riekhof W."/>
            <person name="Rymarquis L."/>
            <person name="Schroda M."/>
            <person name="Stern D."/>
            <person name="Umen J."/>
            <person name="Willows R."/>
            <person name="Wilson N."/>
            <person name="Zimmer S.L."/>
            <person name="Allmer J."/>
            <person name="Balk J."/>
            <person name="Bisova K."/>
            <person name="Chen C.J."/>
            <person name="Elias M."/>
            <person name="Gendler K."/>
            <person name="Hauser C."/>
            <person name="Lamb M.R."/>
            <person name="Ledford H."/>
            <person name="Long J.C."/>
            <person name="Minagawa J."/>
            <person name="Page M.D."/>
            <person name="Pan J."/>
            <person name="Pootakham W."/>
            <person name="Roje S."/>
            <person name="Rose A."/>
            <person name="Stahlberg E."/>
            <person name="Terauchi A.M."/>
            <person name="Yang P."/>
            <person name="Ball S."/>
            <person name="Bowler C."/>
            <person name="Dieckmann C.L."/>
            <person name="Gladyshev V.N."/>
            <person name="Green P."/>
            <person name="Jorgensen R."/>
            <person name="Mayfield S."/>
            <person name="Mueller-Roeber B."/>
            <person name="Rajamani S."/>
            <person name="Sayre R.T."/>
            <person name="Brokstein P."/>
            <person name="Dubchak I."/>
            <person name="Goodstein D."/>
            <person name="Hornick L."/>
            <person name="Huang Y.W."/>
            <person name="Jhaveri J."/>
            <person name="Luo Y."/>
            <person name="Martinez D."/>
            <person name="Ngau W.C."/>
            <person name="Otillar B."/>
            <person name="Poliakov A."/>
            <person name="Porter A."/>
            <person name="Szajkowski L."/>
            <person name="Werner G."/>
            <person name="Zhou K."/>
            <person name="Grigoriev I.V."/>
            <person name="Rokhsar D.S."/>
            <person name="Grossman A.R."/>
        </authorList>
    </citation>
    <scope>NUCLEOTIDE SEQUENCE [LARGE SCALE GENOMIC DNA]</scope>
    <source>
        <strain evidence="7">CC-503</strain>
    </source>
</reference>
<dbReference type="AlphaFoldDB" id="A0A2K3D314"/>
<keyword evidence="2" id="KW-0808">Transferase</keyword>
<dbReference type="Gene3D" id="3.90.1420.10">
    <property type="entry name" value="Rubisco LSMT, substrate-binding domain"/>
    <property type="match status" value="1"/>
</dbReference>
<evidence type="ECO:0000256" key="2">
    <source>
        <dbReference type="ARBA" id="ARBA00022679"/>
    </source>
</evidence>
<keyword evidence="3" id="KW-0949">S-adenosyl-L-methionine</keyword>